<keyword evidence="4" id="KW-1185">Reference proteome</keyword>
<dbReference type="AlphaFoldDB" id="A0A5C8ZZS1"/>
<proteinExistence type="predicted"/>
<dbReference type="Proteomes" id="UP000321039">
    <property type="component" value="Unassembled WGS sequence"/>
</dbReference>
<dbReference type="RefSeq" id="WP_148068427.1">
    <property type="nucleotide sequence ID" value="NZ_VRZA01000003.1"/>
</dbReference>
<comment type="caution">
    <text evidence="3">The sequence shown here is derived from an EMBL/GenBank/DDBJ whole genome shotgun (WGS) entry which is preliminary data.</text>
</comment>
<evidence type="ECO:0008006" key="5">
    <source>
        <dbReference type="Google" id="ProtNLM"/>
    </source>
</evidence>
<protein>
    <recommendedName>
        <fullName evidence="5">Anti-sigma-K factor RskA</fullName>
    </recommendedName>
</protein>
<organism evidence="3 4">
    <name type="scientific">Parahaliea maris</name>
    <dbReference type="NCBI Taxonomy" id="2716870"/>
    <lineage>
        <taxon>Bacteria</taxon>
        <taxon>Pseudomonadati</taxon>
        <taxon>Pseudomonadota</taxon>
        <taxon>Gammaproteobacteria</taxon>
        <taxon>Cellvibrionales</taxon>
        <taxon>Halieaceae</taxon>
        <taxon>Parahaliea</taxon>
    </lineage>
</organism>
<reference evidence="3 4" key="1">
    <citation type="submission" date="2019-08" db="EMBL/GenBank/DDBJ databases">
        <title>Parahaliea maris sp. nov., isolated from the surface seawater.</title>
        <authorList>
            <person name="Liu Y."/>
        </authorList>
    </citation>
    <scope>NUCLEOTIDE SEQUENCE [LARGE SCALE GENOMIC DNA]</scope>
    <source>
        <strain evidence="3 4">HSLHS9</strain>
    </source>
</reference>
<keyword evidence="2" id="KW-0472">Membrane</keyword>
<keyword evidence="2" id="KW-0812">Transmembrane</keyword>
<evidence type="ECO:0000256" key="1">
    <source>
        <dbReference type="SAM" id="MobiDB-lite"/>
    </source>
</evidence>
<dbReference type="EMBL" id="VRZA01000003">
    <property type="protein sequence ID" value="TXS94085.1"/>
    <property type="molecule type" value="Genomic_DNA"/>
</dbReference>
<evidence type="ECO:0000313" key="4">
    <source>
        <dbReference type="Proteomes" id="UP000321039"/>
    </source>
</evidence>
<name>A0A5C8ZZS1_9GAMM</name>
<sequence>MLGDSDKQRLQAGFDGELTPTEWRRVQEEFRGNAEAQAWLAELAHLRSTLDAVPEVPVPKDLAAAIKVRIPEAAIKERSERKESTVRHVDFAARRRPLRPLVGGLALAASLVMAVGIGVQFWGVSELGMDSQLRSRMTGTLFDAAAPEAQQHWQWPGMDARALLVRDNSELALELELDAQTAAELVLSLDGEQWRWRQDAAGASEMQQASGSDESVLRLAVAGEQRYRLMLEPYTRDGGSAQGTPPTPQVHLRLERDGQSIHRGTIGPD</sequence>
<accession>A0A5C8ZZS1</accession>
<evidence type="ECO:0000256" key="2">
    <source>
        <dbReference type="SAM" id="Phobius"/>
    </source>
</evidence>
<keyword evidence="2" id="KW-1133">Transmembrane helix</keyword>
<evidence type="ECO:0000313" key="3">
    <source>
        <dbReference type="EMBL" id="TXS94085.1"/>
    </source>
</evidence>
<feature type="region of interest" description="Disordered" evidence="1">
    <location>
        <begin position="233"/>
        <end position="269"/>
    </location>
</feature>
<feature type="transmembrane region" description="Helical" evidence="2">
    <location>
        <begin position="101"/>
        <end position="123"/>
    </location>
</feature>
<gene>
    <name evidence="3" type="ORF">FV139_10785</name>
</gene>